<evidence type="ECO:0000313" key="1">
    <source>
        <dbReference type="EMBL" id="KAH3819058.1"/>
    </source>
</evidence>
<evidence type="ECO:0000313" key="2">
    <source>
        <dbReference type="Proteomes" id="UP000828390"/>
    </source>
</evidence>
<gene>
    <name evidence="1" type="ORF">DPMN_120788</name>
</gene>
<keyword evidence="2" id="KW-1185">Reference proteome</keyword>
<protein>
    <submittedName>
        <fullName evidence="1">Uncharacterized protein</fullName>
    </submittedName>
</protein>
<sequence>MADGQSGAFGVGVMSHVQPDTISGTDYVKIQRQKTLASSVKDLKTRCANASTSLVQVSAVYYFINAATQKNAIECL</sequence>
<dbReference type="AlphaFoldDB" id="A0A9D4GNZ6"/>
<name>A0A9D4GNZ6_DREPO</name>
<dbReference type="EMBL" id="JAIWYP010000005">
    <property type="protein sequence ID" value="KAH3819058.1"/>
    <property type="molecule type" value="Genomic_DNA"/>
</dbReference>
<reference evidence="1" key="1">
    <citation type="journal article" date="2019" name="bioRxiv">
        <title>The Genome of the Zebra Mussel, Dreissena polymorpha: A Resource for Invasive Species Research.</title>
        <authorList>
            <person name="McCartney M.A."/>
            <person name="Auch B."/>
            <person name="Kono T."/>
            <person name="Mallez S."/>
            <person name="Zhang Y."/>
            <person name="Obille A."/>
            <person name="Becker A."/>
            <person name="Abrahante J.E."/>
            <person name="Garbe J."/>
            <person name="Badalamenti J.P."/>
            <person name="Herman A."/>
            <person name="Mangelson H."/>
            <person name="Liachko I."/>
            <person name="Sullivan S."/>
            <person name="Sone E.D."/>
            <person name="Koren S."/>
            <person name="Silverstein K.A.T."/>
            <person name="Beckman K.B."/>
            <person name="Gohl D.M."/>
        </authorList>
    </citation>
    <scope>NUCLEOTIDE SEQUENCE</scope>
    <source>
        <strain evidence="1">Duluth1</strain>
        <tissue evidence="1">Whole animal</tissue>
    </source>
</reference>
<organism evidence="1 2">
    <name type="scientific">Dreissena polymorpha</name>
    <name type="common">Zebra mussel</name>
    <name type="synonym">Mytilus polymorpha</name>
    <dbReference type="NCBI Taxonomy" id="45954"/>
    <lineage>
        <taxon>Eukaryota</taxon>
        <taxon>Metazoa</taxon>
        <taxon>Spiralia</taxon>
        <taxon>Lophotrochozoa</taxon>
        <taxon>Mollusca</taxon>
        <taxon>Bivalvia</taxon>
        <taxon>Autobranchia</taxon>
        <taxon>Heteroconchia</taxon>
        <taxon>Euheterodonta</taxon>
        <taxon>Imparidentia</taxon>
        <taxon>Neoheterodontei</taxon>
        <taxon>Myida</taxon>
        <taxon>Dreissenoidea</taxon>
        <taxon>Dreissenidae</taxon>
        <taxon>Dreissena</taxon>
    </lineage>
</organism>
<accession>A0A9D4GNZ6</accession>
<dbReference type="Proteomes" id="UP000828390">
    <property type="component" value="Unassembled WGS sequence"/>
</dbReference>
<proteinExistence type="predicted"/>
<comment type="caution">
    <text evidence="1">The sequence shown here is derived from an EMBL/GenBank/DDBJ whole genome shotgun (WGS) entry which is preliminary data.</text>
</comment>
<reference evidence="1" key="2">
    <citation type="submission" date="2020-11" db="EMBL/GenBank/DDBJ databases">
        <authorList>
            <person name="McCartney M.A."/>
            <person name="Auch B."/>
            <person name="Kono T."/>
            <person name="Mallez S."/>
            <person name="Becker A."/>
            <person name="Gohl D.M."/>
            <person name="Silverstein K.A.T."/>
            <person name="Koren S."/>
            <person name="Bechman K.B."/>
            <person name="Herman A."/>
            <person name="Abrahante J.E."/>
            <person name="Garbe J."/>
        </authorList>
    </citation>
    <scope>NUCLEOTIDE SEQUENCE</scope>
    <source>
        <strain evidence="1">Duluth1</strain>
        <tissue evidence="1">Whole animal</tissue>
    </source>
</reference>